<dbReference type="InterPro" id="IPR038445">
    <property type="entry name" value="NCDase_C_sf"/>
</dbReference>
<evidence type="ECO:0000313" key="7">
    <source>
        <dbReference type="Proteomes" id="UP000625711"/>
    </source>
</evidence>
<dbReference type="AlphaFoldDB" id="A0A834IPA6"/>
<gene>
    <name evidence="6" type="ORF">GWI33_000693</name>
</gene>
<keyword evidence="3" id="KW-0479">Metal-binding</keyword>
<evidence type="ECO:0000256" key="4">
    <source>
        <dbReference type="RuleBase" id="RU366019"/>
    </source>
</evidence>
<dbReference type="EC" id="3.5.1.23" evidence="4"/>
<accession>A0A834IPA6</accession>
<feature type="binding site" evidence="3">
    <location>
        <position position="215"/>
    </location>
    <ligand>
        <name>Zn(2+)</name>
        <dbReference type="ChEBI" id="CHEBI:29105"/>
    </ligand>
</feature>
<comment type="cofactor">
    <cofactor evidence="3">
        <name>Zn(2+)</name>
        <dbReference type="ChEBI" id="CHEBI:29105"/>
    </cofactor>
    <text evidence="3">Binds 1 zinc ion per subunit.</text>
</comment>
<sequence>MFRTVQGAKVNLLKYVLVGVGRADCTGPTAEITLMGYAKLDQKGCGLHLRQFARAFIFDDGANRVLFVSIDACMVGFSLKNAVLEKLEELYNDTYTHENFILSGTHTHGAPGGFLVDVLYDITELGFCKETFDAYTNGIFNAIKQAHEHVTESHVYFSKGEVDANINRSPASYDLNPEAERKQYEYNTDKTLTQLKIVRASDGVLLGAINWYAVHAVSLNNTNCLVTSDNVGYASVLLESEYNPGKLVGQGDFVGAFASSNLGDVSPNMFGPICVNTGEPCDYQTSTCDGEAKYCIAMGPGENMFESAEIIATRLFTKSKDLLINDNTARELTGSVKFIHQWVEMPKQITDVQLENGTTHTVSGNPRNNPMQDATFLTVELQGVDGAWNIIATDANFETRFIWKKTSVLMGTSEAEIQWDVRENIQPGVYRIRHFGYYKLILGGIFPYEGTSNSFSVVSP</sequence>
<keyword evidence="4" id="KW-0443">Lipid metabolism</keyword>
<evidence type="ECO:0000256" key="3">
    <source>
        <dbReference type="PIRSR" id="PIRSR606823-2"/>
    </source>
</evidence>
<keyword evidence="4" id="KW-0746">Sphingolipid metabolism</keyword>
<dbReference type="GO" id="GO:0046872">
    <property type="term" value="F:metal ion binding"/>
    <property type="evidence" value="ECO:0007669"/>
    <property type="project" value="UniProtKB-KW"/>
</dbReference>
<feature type="active site" description="Nucleophile" evidence="2">
    <location>
        <position position="266"/>
    </location>
</feature>
<dbReference type="InterPro" id="IPR006823">
    <property type="entry name" value="Ceramidase_alk"/>
</dbReference>
<dbReference type="Gene3D" id="2.60.40.2300">
    <property type="entry name" value="Neutral/alkaline non-lysosomal ceramidase, C-terminal domain"/>
    <property type="match status" value="1"/>
</dbReference>
<dbReference type="PANTHER" id="PTHR12670">
    <property type="entry name" value="CERAMIDASE"/>
    <property type="match status" value="1"/>
</dbReference>
<name>A0A834IPA6_RHYFE</name>
<comment type="similarity">
    <text evidence="4">Belongs to the neutral ceramidase family.</text>
</comment>
<feature type="domain" description="Neutral/alkaline non-lysosomal ceramidase N-terminal" evidence="5">
    <location>
        <begin position="17"/>
        <end position="361"/>
    </location>
</feature>
<evidence type="ECO:0000259" key="5">
    <source>
        <dbReference type="Pfam" id="PF04734"/>
    </source>
</evidence>
<keyword evidence="3" id="KW-0862">Zinc</keyword>
<dbReference type="Pfam" id="PF04734">
    <property type="entry name" value="Ceramidase_alk"/>
    <property type="match status" value="1"/>
</dbReference>
<comment type="catalytic activity">
    <reaction evidence="4">
        <text>an N-acylsphing-4-enine + H2O = sphing-4-enine + a fatty acid</text>
        <dbReference type="Rhea" id="RHEA:20856"/>
        <dbReference type="ChEBI" id="CHEBI:15377"/>
        <dbReference type="ChEBI" id="CHEBI:28868"/>
        <dbReference type="ChEBI" id="CHEBI:52639"/>
        <dbReference type="ChEBI" id="CHEBI:57756"/>
        <dbReference type="EC" id="3.5.1.23"/>
    </reaction>
</comment>
<feature type="binding site" evidence="3">
    <location>
        <position position="106"/>
    </location>
    <ligand>
        <name>Zn(2+)</name>
        <dbReference type="ChEBI" id="CHEBI:29105"/>
    </ligand>
</feature>
<evidence type="ECO:0000256" key="2">
    <source>
        <dbReference type="PIRSR" id="PIRSR606823-1"/>
    </source>
</evidence>
<dbReference type="GO" id="GO:0005576">
    <property type="term" value="C:extracellular region"/>
    <property type="evidence" value="ECO:0007669"/>
    <property type="project" value="TreeGrafter"/>
</dbReference>
<comment type="caution">
    <text evidence="6">The sequence shown here is derived from an EMBL/GenBank/DDBJ whole genome shotgun (WGS) entry which is preliminary data.</text>
</comment>
<dbReference type="GO" id="GO:0046512">
    <property type="term" value="P:sphingosine biosynthetic process"/>
    <property type="evidence" value="ECO:0007669"/>
    <property type="project" value="TreeGrafter"/>
</dbReference>
<dbReference type="EMBL" id="JAACXV010000113">
    <property type="protein sequence ID" value="KAF7283401.1"/>
    <property type="molecule type" value="Genomic_DNA"/>
</dbReference>
<keyword evidence="4" id="KW-0378">Hydrolase</keyword>
<dbReference type="GO" id="GO:0046514">
    <property type="term" value="P:ceramide catabolic process"/>
    <property type="evidence" value="ECO:0007669"/>
    <property type="project" value="InterPro"/>
</dbReference>
<evidence type="ECO:0000256" key="1">
    <source>
        <dbReference type="ARBA" id="ARBA00019235"/>
    </source>
</evidence>
<dbReference type="GO" id="GO:0016020">
    <property type="term" value="C:membrane"/>
    <property type="evidence" value="ECO:0007669"/>
    <property type="project" value="GOC"/>
</dbReference>
<dbReference type="InterPro" id="IPR031329">
    <property type="entry name" value="NEUT/ALK_ceramidase_N"/>
</dbReference>
<dbReference type="GO" id="GO:0017040">
    <property type="term" value="F:N-acylsphingosine amidohydrolase activity"/>
    <property type="evidence" value="ECO:0007669"/>
    <property type="project" value="UniProtKB-UniRule"/>
</dbReference>
<proteinExistence type="inferred from homology"/>
<dbReference type="PANTHER" id="PTHR12670:SF1">
    <property type="entry name" value="NEUTRAL CERAMIDASE"/>
    <property type="match status" value="1"/>
</dbReference>
<reference evidence="6" key="1">
    <citation type="submission" date="2020-08" db="EMBL/GenBank/DDBJ databases">
        <title>Genome sequencing and assembly of the red palm weevil Rhynchophorus ferrugineus.</title>
        <authorList>
            <person name="Dias G.B."/>
            <person name="Bergman C.M."/>
            <person name="Manee M."/>
        </authorList>
    </citation>
    <scope>NUCLEOTIDE SEQUENCE</scope>
    <source>
        <strain evidence="6">AA-2017</strain>
        <tissue evidence="6">Whole larva</tissue>
    </source>
</reference>
<organism evidence="6 7">
    <name type="scientific">Rhynchophorus ferrugineus</name>
    <name type="common">Red palm weevil</name>
    <name type="synonym">Curculio ferrugineus</name>
    <dbReference type="NCBI Taxonomy" id="354439"/>
    <lineage>
        <taxon>Eukaryota</taxon>
        <taxon>Metazoa</taxon>
        <taxon>Ecdysozoa</taxon>
        <taxon>Arthropoda</taxon>
        <taxon>Hexapoda</taxon>
        <taxon>Insecta</taxon>
        <taxon>Pterygota</taxon>
        <taxon>Neoptera</taxon>
        <taxon>Endopterygota</taxon>
        <taxon>Coleoptera</taxon>
        <taxon>Polyphaga</taxon>
        <taxon>Cucujiformia</taxon>
        <taxon>Curculionidae</taxon>
        <taxon>Dryophthorinae</taxon>
        <taxon>Rhynchophorus</taxon>
    </lineage>
</organism>
<protein>
    <recommendedName>
        <fullName evidence="1 4">Neutral ceramidase</fullName>
        <ecNumber evidence="4">3.5.1.23</ecNumber>
    </recommendedName>
</protein>
<dbReference type="GO" id="GO:0042759">
    <property type="term" value="P:long-chain fatty acid biosynthetic process"/>
    <property type="evidence" value="ECO:0007669"/>
    <property type="project" value="TreeGrafter"/>
</dbReference>
<dbReference type="OrthoDB" id="191371at2759"/>
<keyword evidence="7" id="KW-1185">Reference proteome</keyword>
<dbReference type="Proteomes" id="UP000625711">
    <property type="component" value="Unassembled WGS sequence"/>
</dbReference>
<evidence type="ECO:0000313" key="6">
    <source>
        <dbReference type="EMBL" id="KAF7283401.1"/>
    </source>
</evidence>